<dbReference type="EMBL" id="BATL01000076">
    <property type="protein sequence ID" value="GAD77442.1"/>
    <property type="molecule type" value="Genomic_DNA"/>
</dbReference>
<dbReference type="GO" id="GO:0070205">
    <property type="term" value="F:2-succinyl-6-hydroxy-2,4-cyclohexadiene-1-carboxylate synthase activity"/>
    <property type="evidence" value="ECO:0007669"/>
    <property type="project" value="UniProtKB-UniRule"/>
</dbReference>
<dbReference type="InterPro" id="IPR022485">
    <property type="entry name" value="SHCHC_synthase_MenH"/>
</dbReference>
<comment type="catalytic activity">
    <reaction evidence="3">
        <text>5-enolpyruvoyl-6-hydroxy-2-succinyl-cyclohex-3-ene-1-carboxylate = (1R,6R)-6-hydroxy-2-succinyl-cyclohexa-2,4-diene-1-carboxylate + pyruvate</text>
        <dbReference type="Rhea" id="RHEA:25597"/>
        <dbReference type="ChEBI" id="CHEBI:15361"/>
        <dbReference type="ChEBI" id="CHEBI:58689"/>
        <dbReference type="ChEBI" id="CHEBI:58818"/>
        <dbReference type="EC" id="4.2.99.20"/>
    </reaction>
</comment>
<dbReference type="PANTHER" id="PTHR42916:SF1">
    <property type="entry name" value="PROTEIN PHYLLO, CHLOROPLASTIC"/>
    <property type="match status" value="1"/>
</dbReference>
<keyword evidence="1 3" id="KW-0474">Menaquinone biosynthesis</keyword>
<comment type="similarity">
    <text evidence="3">Belongs to the AB hydrolase superfamily. MenH family.</text>
</comment>
<dbReference type="eggNOG" id="COG2267">
    <property type="taxonomic scope" value="Bacteria"/>
</dbReference>
<proteinExistence type="inferred from homology"/>
<dbReference type="UniPathway" id="UPA01057">
    <property type="reaction ID" value="UER00900"/>
</dbReference>
<dbReference type="OrthoDB" id="9808398at2"/>
<dbReference type="InterPro" id="IPR029058">
    <property type="entry name" value="AB_hydrolase_fold"/>
</dbReference>
<dbReference type="RefSeq" id="WP_021711181.1">
    <property type="nucleotide sequence ID" value="NZ_BAOB01000236.1"/>
</dbReference>
<dbReference type="EC" id="4.2.99.20" evidence="3"/>
<dbReference type="InterPro" id="IPR000073">
    <property type="entry name" value="AB_hydrolase_1"/>
</dbReference>
<dbReference type="UniPathway" id="UPA00079"/>
<accession>U3AW30</accession>
<dbReference type="NCBIfam" id="TIGR03695">
    <property type="entry name" value="menH_SHCHC"/>
    <property type="match status" value="1"/>
</dbReference>
<feature type="domain" description="AB hydrolase-1" evidence="4">
    <location>
        <begin position="25"/>
        <end position="255"/>
    </location>
</feature>
<comment type="subunit">
    <text evidence="3">Monomer.</text>
</comment>
<evidence type="ECO:0000256" key="1">
    <source>
        <dbReference type="ARBA" id="ARBA00022428"/>
    </source>
</evidence>
<dbReference type="Pfam" id="PF12697">
    <property type="entry name" value="Abhydrolase_6"/>
    <property type="match status" value="1"/>
</dbReference>
<dbReference type="NCBIfam" id="NF008340">
    <property type="entry name" value="PRK11126.1"/>
    <property type="match status" value="1"/>
</dbReference>
<dbReference type="STRING" id="1219077.VAZ01S_076_00100"/>
<comment type="function">
    <text evidence="3">Catalyzes a proton abstraction reaction that results in 2,5-elimination of pyruvate from 2-succinyl-5-enolpyruvyl-6-hydroxy-3-cyclohexene-1-carboxylate (SEPHCHC) and the formation of 2-succinyl-6-hydroxy-2,4-cyclohexadiene-1-carboxylate (SHCHC).</text>
</comment>
<gene>
    <name evidence="3 5" type="primary">menH</name>
    <name evidence="5" type="ORF">VAZ01S_076_00100</name>
</gene>
<dbReference type="AlphaFoldDB" id="U3AW30"/>
<evidence type="ECO:0000313" key="5">
    <source>
        <dbReference type="EMBL" id="GAD77442.1"/>
    </source>
</evidence>
<keyword evidence="6" id="KW-1185">Reference proteome</keyword>
<dbReference type="SUPFAM" id="SSF53474">
    <property type="entry name" value="alpha/beta-Hydrolases"/>
    <property type="match status" value="1"/>
</dbReference>
<dbReference type="PANTHER" id="PTHR42916">
    <property type="entry name" value="2-SUCCINYL-5-ENOLPYRUVYL-6-HYDROXY-3-CYCLOHEXENE-1-CARBOXYLATE SYNTHASE"/>
    <property type="match status" value="1"/>
</dbReference>
<protein>
    <recommendedName>
        <fullName evidence="3">Putative 2-succinyl-6-hydroxy-2,4-cyclohexadiene-1-carboxylate synthase</fullName>
        <shortName evidence="3">SHCHC synthase</shortName>
        <ecNumber evidence="3">4.2.99.20</ecNumber>
    </recommendedName>
</protein>
<comment type="pathway">
    <text evidence="3">Quinol/quinone metabolism; menaquinone biosynthesis.</text>
</comment>
<evidence type="ECO:0000256" key="3">
    <source>
        <dbReference type="HAMAP-Rule" id="MF_01660"/>
    </source>
</evidence>
<evidence type="ECO:0000313" key="6">
    <source>
        <dbReference type="Proteomes" id="UP000016567"/>
    </source>
</evidence>
<dbReference type="Proteomes" id="UP000016567">
    <property type="component" value="Unassembled WGS sequence"/>
</dbReference>
<dbReference type="GO" id="GO:0009234">
    <property type="term" value="P:menaquinone biosynthetic process"/>
    <property type="evidence" value="ECO:0007669"/>
    <property type="project" value="UniProtKB-UniRule"/>
</dbReference>
<sequence length="268" mass="30272">MLYFERRSEQALTHSLDGKTNKPTLVFLHGFLGSGKDWEECLPRFSCYEQIVIDLPGHGQSKSVVCHNLIHCCELIYTTLSSLVSDQQPLVLIAYSMGARVVMQGLVEGAFSELNIKATFIEGGNFGLKHQSEKEARLIYDERWAQRFRAEPIACVLDDWYQQPVFSSLNDEQRQIFITKRSANLGTSVASMLLATSLAKQSYLLPALQKQSVPLYYICGAKDQKFSQMAEKSGLNYHRIGQSGHNVHQEQPNAFSRYINQVIHAHIA</sequence>
<reference evidence="5 6" key="1">
    <citation type="submission" date="2013-09" db="EMBL/GenBank/DDBJ databases">
        <title>Whole genome shotgun sequence of Vibrio azureus NBRC 104587.</title>
        <authorList>
            <person name="Isaki S."/>
            <person name="Hosoyama A."/>
            <person name="Numata M."/>
            <person name="Hashimoto M."/>
            <person name="Hosoyama Y."/>
            <person name="Tsuchikane K."/>
            <person name="Noguchi M."/>
            <person name="Hirakata S."/>
            <person name="Ichikawa N."/>
            <person name="Ohji S."/>
            <person name="Yamazoe A."/>
            <person name="Fujita N."/>
        </authorList>
    </citation>
    <scope>NUCLEOTIDE SEQUENCE [LARGE SCALE GENOMIC DNA]</scope>
    <source>
        <strain evidence="5 6">NBRC 104587</strain>
    </source>
</reference>
<evidence type="ECO:0000256" key="2">
    <source>
        <dbReference type="ARBA" id="ARBA00023239"/>
    </source>
</evidence>
<comment type="caution">
    <text evidence="5">The sequence shown here is derived from an EMBL/GenBank/DDBJ whole genome shotgun (WGS) entry which is preliminary data.</text>
</comment>
<keyword evidence="2 3" id="KW-0456">Lyase</keyword>
<name>U3AW30_9VIBR</name>
<organism evidence="5 6">
    <name type="scientific">Vibrio azureus NBRC 104587</name>
    <dbReference type="NCBI Taxonomy" id="1219077"/>
    <lineage>
        <taxon>Bacteria</taxon>
        <taxon>Pseudomonadati</taxon>
        <taxon>Pseudomonadota</taxon>
        <taxon>Gammaproteobacteria</taxon>
        <taxon>Vibrionales</taxon>
        <taxon>Vibrionaceae</taxon>
        <taxon>Vibrio</taxon>
    </lineage>
</organism>
<dbReference type="HAMAP" id="MF_01660">
    <property type="entry name" value="MenH"/>
    <property type="match status" value="1"/>
</dbReference>
<dbReference type="Gene3D" id="3.40.50.1820">
    <property type="entry name" value="alpha/beta hydrolase"/>
    <property type="match status" value="1"/>
</dbReference>
<evidence type="ECO:0000259" key="4">
    <source>
        <dbReference type="Pfam" id="PF12697"/>
    </source>
</evidence>
<comment type="pathway">
    <text evidence="3">Quinol/quinone metabolism; 1,4-dihydroxy-2-naphthoate biosynthesis; 1,4-dihydroxy-2-naphthoate from chorismate: step 3/7.</text>
</comment>